<dbReference type="RefSeq" id="WP_117314062.1">
    <property type="nucleotide sequence ID" value="NZ_JBHRUJ010000010.1"/>
</dbReference>
<dbReference type="Pfam" id="PF04234">
    <property type="entry name" value="CopC"/>
    <property type="match status" value="1"/>
</dbReference>
<feature type="chain" id="PRO_5046949074" evidence="7">
    <location>
        <begin position="22"/>
        <end position="185"/>
    </location>
</feature>
<keyword evidence="10" id="KW-1185">Reference proteome</keyword>
<dbReference type="Proteomes" id="UP001595625">
    <property type="component" value="Unassembled WGS sequence"/>
</dbReference>
<keyword evidence="2" id="KW-0479">Metal-binding</keyword>
<feature type="transmembrane region" description="Helical" evidence="6">
    <location>
        <begin position="159"/>
        <end position="180"/>
    </location>
</feature>
<comment type="subcellular location">
    <subcellularLocation>
        <location evidence="1">Cell envelope</location>
    </subcellularLocation>
</comment>
<evidence type="ECO:0000256" key="5">
    <source>
        <dbReference type="SAM" id="MobiDB-lite"/>
    </source>
</evidence>
<keyword evidence="4" id="KW-0186">Copper</keyword>
<dbReference type="PANTHER" id="PTHR34820:SF4">
    <property type="entry name" value="INNER MEMBRANE PROTEIN YEBZ"/>
    <property type="match status" value="1"/>
</dbReference>
<sequence length="185" mass="20048">MKKILLLTLFVLLLSSTVVSAHTALEASSPADGEVMTEEPREIILEFNTPLEEASSFTVENAEGEEIPFGITLEEQKMIGTLGAAMADGEYTVNWKIIGADGHPIEGAYAFTVKTAEETFPAEENEETVESGSEDPVKETTSLFEEQSIDQEESSEAPYVMVIVLMVLAVIAGGTLMWAAKRRGN</sequence>
<gene>
    <name evidence="9" type="ORF">ACFOEJ_06520</name>
</gene>
<dbReference type="InterPro" id="IPR007348">
    <property type="entry name" value="CopC_dom"/>
</dbReference>
<evidence type="ECO:0000313" key="10">
    <source>
        <dbReference type="Proteomes" id="UP001595625"/>
    </source>
</evidence>
<evidence type="ECO:0000256" key="4">
    <source>
        <dbReference type="ARBA" id="ARBA00023008"/>
    </source>
</evidence>
<organism evidence="9 10">
    <name type="scientific">Planomicrobium okeanokoites</name>
    <name type="common">Planococcus okeanokoites</name>
    <name type="synonym">Flavobacterium okeanokoites</name>
    <dbReference type="NCBI Taxonomy" id="244"/>
    <lineage>
        <taxon>Bacteria</taxon>
        <taxon>Bacillati</taxon>
        <taxon>Bacillota</taxon>
        <taxon>Bacilli</taxon>
        <taxon>Bacillales</taxon>
        <taxon>Caryophanaceae</taxon>
        <taxon>Planomicrobium</taxon>
    </lineage>
</organism>
<evidence type="ECO:0000259" key="8">
    <source>
        <dbReference type="Pfam" id="PF04234"/>
    </source>
</evidence>
<dbReference type="Gene3D" id="2.60.40.1220">
    <property type="match status" value="1"/>
</dbReference>
<protein>
    <submittedName>
        <fullName evidence="9">Copper resistance protein CopC</fullName>
    </submittedName>
</protein>
<dbReference type="PANTHER" id="PTHR34820">
    <property type="entry name" value="INNER MEMBRANE PROTEIN YEBZ"/>
    <property type="match status" value="1"/>
</dbReference>
<dbReference type="InterPro" id="IPR014755">
    <property type="entry name" value="Cu-Rt/internalin_Ig-like"/>
</dbReference>
<dbReference type="InterPro" id="IPR032694">
    <property type="entry name" value="CopC/D"/>
</dbReference>
<evidence type="ECO:0000313" key="9">
    <source>
        <dbReference type="EMBL" id="MFC3210716.1"/>
    </source>
</evidence>
<evidence type="ECO:0000256" key="6">
    <source>
        <dbReference type="SAM" id="Phobius"/>
    </source>
</evidence>
<evidence type="ECO:0000256" key="3">
    <source>
        <dbReference type="ARBA" id="ARBA00022729"/>
    </source>
</evidence>
<feature type="domain" description="CopC" evidence="8">
    <location>
        <begin position="22"/>
        <end position="113"/>
    </location>
</feature>
<dbReference type="EMBL" id="JBHRUJ010000010">
    <property type="protein sequence ID" value="MFC3210716.1"/>
    <property type="molecule type" value="Genomic_DNA"/>
</dbReference>
<feature type="region of interest" description="Disordered" evidence="5">
    <location>
        <begin position="120"/>
        <end position="150"/>
    </location>
</feature>
<keyword evidence="3 7" id="KW-0732">Signal</keyword>
<keyword evidence="6" id="KW-0472">Membrane</keyword>
<comment type="caution">
    <text evidence="9">The sequence shown here is derived from an EMBL/GenBank/DDBJ whole genome shotgun (WGS) entry which is preliminary data.</text>
</comment>
<feature type="signal peptide" evidence="7">
    <location>
        <begin position="1"/>
        <end position="21"/>
    </location>
</feature>
<evidence type="ECO:0000256" key="1">
    <source>
        <dbReference type="ARBA" id="ARBA00004196"/>
    </source>
</evidence>
<name>A0ABV7KMT0_PLAOK</name>
<proteinExistence type="predicted"/>
<evidence type="ECO:0000256" key="7">
    <source>
        <dbReference type="SAM" id="SignalP"/>
    </source>
</evidence>
<evidence type="ECO:0000256" key="2">
    <source>
        <dbReference type="ARBA" id="ARBA00022723"/>
    </source>
</evidence>
<reference evidence="10" key="1">
    <citation type="journal article" date="2019" name="Int. J. Syst. Evol. Microbiol.">
        <title>The Global Catalogue of Microorganisms (GCM) 10K type strain sequencing project: providing services to taxonomists for standard genome sequencing and annotation.</title>
        <authorList>
            <consortium name="The Broad Institute Genomics Platform"/>
            <consortium name="The Broad Institute Genome Sequencing Center for Infectious Disease"/>
            <person name="Wu L."/>
            <person name="Ma J."/>
        </authorList>
    </citation>
    <scope>NUCLEOTIDE SEQUENCE [LARGE SCALE GENOMIC DNA]</scope>
    <source>
        <strain evidence="10">CCM 320</strain>
    </source>
</reference>
<keyword evidence="6" id="KW-1133">Transmembrane helix</keyword>
<dbReference type="SUPFAM" id="SSF81296">
    <property type="entry name" value="E set domains"/>
    <property type="match status" value="1"/>
</dbReference>
<accession>A0ABV7KMT0</accession>
<keyword evidence="6" id="KW-0812">Transmembrane</keyword>
<dbReference type="InterPro" id="IPR014756">
    <property type="entry name" value="Ig_E-set"/>
</dbReference>
<feature type="compositionally biased region" description="Acidic residues" evidence="5">
    <location>
        <begin position="120"/>
        <end position="133"/>
    </location>
</feature>